<reference evidence="1" key="4">
    <citation type="submission" date="2019-03" db="UniProtKB">
        <authorList>
            <consortium name="EnsemblPlants"/>
        </authorList>
    </citation>
    <scope>IDENTIFICATION</scope>
</reference>
<protein>
    <submittedName>
        <fullName evidence="1">Uncharacterized protein</fullName>
    </submittedName>
</protein>
<dbReference type="Proteomes" id="UP000015105">
    <property type="component" value="Chromosome 1D"/>
</dbReference>
<dbReference type="EnsemblPlants" id="AET1Gv20957700.2">
    <property type="protein sequence ID" value="AET1Gv20957700.2"/>
    <property type="gene ID" value="AET1Gv20957700"/>
</dbReference>
<reference evidence="1" key="5">
    <citation type="journal article" date="2021" name="G3 (Bethesda)">
        <title>Aegilops tauschii genome assembly Aet v5.0 features greater sequence contiguity and improved annotation.</title>
        <authorList>
            <person name="Wang L."/>
            <person name="Zhu T."/>
            <person name="Rodriguez J.C."/>
            <person name="Deal K.R."/>
            <person name="Dubcovsky J."/>
            <person name="McGuire P.E."/>
            <person name="Lux T."/>
            <person name="Spannagl M."/>
            <person name="Mayer K.F.X."/>
            <person name="Baldrich P."/>
            <person name="Meyers B.C."/>
            <person name="Huo N."/>
            <person name="Gu Y.Q."/>
            <person name="Zhou H."/>
            <person name="Devos K.M."/>
            <person name="Bennetzen J.L."/>
            <person name="Unver T."/>
            <person name="Budak H."/>
            <person name="Gulick P.J."/>
            <person name="Galiba G."/>
            <person name="Kalapos B."/>
            <person name="Nelson D.R."/>
            <person name="Li P."/>
            <person name="You F.M."/>
            <person name="Luo M.C."/>
            <person name="Dvorak J."/>
        </authorList>
    </citation>
    <scope>NUCLEOTIDE SEQUENCE [LARGE SCALE GENOMIC DNA]</scope>
    <source>
        <strain evidence="1">cv. AL8/78</strain>
    </source>
</reference>
<reference evidence="2" key="2">
    <citation type="journal article" date="2017" name="Nat. Plants">
        <title>The Aegilops tauschii genome reveals multiple impacts of transposons.</title>
        <authorList>
            <person name="Zhao G."/>
            <person name="Zou C."/>
            <person name="Li K."/>
            <person name="Wang K."/>
            <person name="Li T."/>
            <person name="Gao L."/>
            <person name="Zhang X."/>
            <person name="Wang H."/>
            <person name="Yang Z."/>
            <person name="Liu X."/>
            <person name="Jiang W."/>
            <person name="Mao L."/>
            <person name="Kong X."/>
            <person name="Jiao Y."/>
            <person name="Jia J."/>
        </authorList>
    </citation>
    <scope>NUCLEOTIDE SEQUENCE [LARGE SCALE GENOMIC DNA]</scope>
    <source>
        <strain evidence="2">cv. AL8/78</strain>
    </source>
</reference>
<dbReference type="AlphaFoldDB" id="A0A452ZX92"/>
<dbReference type="Gramene" id="AET1Gv20957700.2">
    <property type="protein sequence ID" value="AET1Gv20957700.2"/>
    <property type="gene ID" value="AET1Gv20957700"/>
</dbReference>
<sequence>MSASESRKAGDWALPYKGLAATSASGTTCARAIAGRSVGCREHGGNRRRHEDGMWRMALRDGCCGTVAVVLSMDNQILRSGPCKQCTGSKPSRLSVSVIRCWVHRENTESATAMKMTC</sequence>
<dbReference type="RefSeq" id="XP_073358121.1">
    <property type="nucleotide sequence ID" value="XM_073502020.1"/>
</dbReference>
<reference evidence="1" key="3">
    <citation type="journal article" date="2017" name="Nature">
        <title>Genome sequence of the progenitor of the wheat D genome Aegilops tauschii.</title>
        <authorList>
            <person name="Luo M.C."/>
            <person name="Gu Y.Q."/>
            <person name="Puiu D."/>
            <person name="Wang H."/>
            <person name="Twardziok S.O."/>
            <person name="Deal K.R."/>
            <person name="Huo N."/>
            <person name="Zhu T."/>
            <person name="Wang L."/>
            <person name="Wang Y."/>
            <person name="McGuire P.E."/>
            <person name="Liu S."/>
            <person name="Long H."/>
            <person name="Ramasamy R.K."/>
            <person name="Rodriguez J.C."/>
            <person name="Van S.L."/>
            <person name="Yuan L."/>
            <person name="Wang Z."/>
            <person name="Xia Z."/>
            <person name="Xiao L."/>
            <person name="Anderson O.D."/>
            <person name="Ouyang S."/>
            <person name="Liang Y."/>
            <person name="Zimin A.V."/>
            <person name="Pertea G."/>
            <person name="Qi P."/>
            <person name="Bennetzen J.L."/>
            <person name="Dai X."/>
            <person name="Dawson M.W."/>
            <person name="Muller H.G."/>
            <person name="Kugler K."/>
            <person name="Rivarola-Duarte L."/>
            <person name="Spannagl M."/>
            <person name="Mayer K.F.X."/>
            <person name="Lu F.H."/>
            <person name="Bevan M.W."/>
            <person name="Leroy P."/>
            <person name="Li P."/>
            <person name="You F.M."/>
            <person name="Sun Q."/>
            <person name="Liu Z."/>
            <person name="Lyons E."/>
            <person name="Wicker T."/>
            <person name="Salzberg S.L."/>
            <person name="Devos K.M."/>
            <person name="Dvorak J."/>
        </authorList>
    </citation>
    <scope>NUCLEOTIDE SEQUENCE [LARGE SCALE GENOMIC DNA]</scope>
    <source>
        <strain evidence="1">cv. AL8/78</strain>
    </source>
</reference>
<keyword evidence="2" id="KW-1185">Reference proteome</keyword>
<dbReference type="GeneID" id="109784120"/>
<reference evidence="2" key="1">
    <citation type="journal article" date="2014" name="Science">
        <title>Ancient hybridizations among the ancestral genomes of bread wheat.</title>
        <authorList>
            <consortium name="International Wheat Genome Sequencing Consortium,"/>
            <person name="Marcussen T."/>
            <person name="Sandve S.R."/>
            <person name="Heier L."/>
            <person name="Spannagl M."/>
            <person name="Pfeifer M."/>
            <person name="Jakobsen K.S."/>
            <person name="Wulff B.B."/>
            <person name="Steuernagel B."/>
            <person name="Mayer K.F."/>
            <person name="Olsen O.A."/>
        </authorList>
    </citation>
    <scope>NUCLEOTIDE SEQUENCE [LARGE SCALE GENOMIC DNA]</scope>
    <source>
        <strain evidence="2">cv. AL8/78</strain>
    </source>
</reference>
<accession>A0A452ZX92</accession>
<name>A0A452ZX92_AEGTS</name>
<evidence type="ECO:0000313" key="2">
    <source>
        <dbReference type="Proteomes" id="UP000015105"/>
    </source>
</evidence>
<organism evidence="1 2">
    <name type="scientific">Aegilops tauschii subsp. strangulata</name>
    <name type="common">Goatgrass</name>
    <dbReference type="NCBI Taxonomy" id="200361"/>
    <lineage>
        <taxon>Eukaryota</taxon>
        <taxon>Viridiplantae</taxon>
        <taxon>Streptophyta</taxon>
        <taxon>Embryophyta</taxon>
        <taxon>Tracheophyta</taxon>
        <taxon>Spermatophyta</taxon>
        <taxon>Magnoliopsida</taxon>
        <taxon>Liliopsida</taxon>
        <taxon>Poales</taxon>
        <taxon>Poaceae</taxon>
        <taxon>BOP clade</taxon>
        <taxon>Pooideae</taxon>
        <taxon>Triticodae</taxon>
        <taxon>Triticeae</taxon>
        <taxon>Triticinae</taxon>
        <taxon>Aegilops</taxon>
    </lineage>
</organism>
<proteinExistence type="predicted"/>
<evidence type="ECO:0000313" key="1">
    <source>
        <dbReference type="EnsemblPlants" id="AET1Gv20957700.2"/>
    </source>
</evidence>